<evidence type="ECO:0000256" key="2">
    <source>
        <dbReference type="ARBA" id="ARBA00023002"/>
    </source>
</evidence>
<dbReference type="PANTHER" id="PTHR11699">
    <property type="entry name" value="ALDEHYDE DEHYDROGENASE-RELATED"/>
    <property type="match status" value="1"/>
</dbReference>
<dbReference type="FunFam" id="3.40.605.10:FF:000007">
    <property type="entry name" value="NAD/NADP-dependent betaine aldehyde dehydrogenase"/>
    <property type="match status" value="1"/>
</dbReference>
<sequence>MGKKRGPGGSRVVGVASNQEENVRRQLLIGGSWVPAADGAELLTHDPATGELLGRCADAGAADVDRAVTAAREAFADPGWREMPPAERARLLWRIADLIEASADELARLETRDQGQPIGVARGVSVSMAAEVFRYYAGWCTKIEGATSPVSVPNALHYTRREPVGVCALITPWNFPLMIAAWKLAPALACGNTVILKPAEQTPLSTVELARLCAEAGAPAGAVNCLTGGPDAGRALAEHPAVDKVSFTGSTEVGKKIVVAAAGNLKRVSLELGGKAPSIIARDADIDAAVAGNLQGALLNSGQVCAAYTRFYVDSKRVDEFATKIAEAAEGLRLGAGLDPDTQLGPLVSAEHLDNVAGYVETGLAEGAQLVTGGRRGDGPGHFFHPTVFSGVTDGMTIAREEIFGPVLSVLPYDDPEELPARANDTEYGLAACVWTRDLATAHRTAAAIRAGNVFVNMLPLLDPAAPWGGFGASGWGREMGAHALDEFTETKGVWVGLG</sequence>
<dbReference type="Pfam" id="PF00171">
    <property type="entry name" value="Aldedh"/>
    <property type="match status" value="1"/>
</dbReference>
<evidence type="ECO:0000313" key="6">
    <source>
        <dbReference type="EMBL" id="SEG96738.1"/>
    </source>
</evidence>
<evidence type="ECO:0000313" key="9">
    <source>
        <dbReference type="Proteomes" id="UP000236729"/>
    </source>
</evidence>
<organism evidence="6 9">
    <name type="scientific">Saccharopolyspora kobensis</name>
    <dbReference type="NCBI Taxonomy" id="146035"/>
    <lineage>
        <taxon>Bacteria</taxon>
        <taxon>Bacillati</taxon>
        <taxon>Actinomycetota</taxon>
        <taxon>Actinomycetes</taxon>
        <taxon>Pseudonocardiales</taxon>
        <taxon>Pseudonocardiaceae</taxon>
        <taxon>Saccharopolyspora</taxon>
    </lineage>
</organism>
<dbReference type="InterPro" id="IPR015590">
    <property type="entry name" value="Aldehyde_DH_dom"/>
</dbReference>
<dbReference type="Proteomes" id="UP000236729">
    <property type="component" value="Unassembled WGS sequence"/>
</dbReference>
<reference evidence="8 9" key="1">
    <citation type="submission" date="2016-10" db="EMBL/GenBank/DDBJ databases">
        <authorList>
            <person name="Varghese N."/>
            <person name="Submissions S."/>
        </authorList>
    </citation>
    <scope>NUCLEOTIDE SEQUENCE [LARGE SCALE GENOMIC DNA]</scope>
    <source>
        <strain evidence="9">ATCC 20501</strain>
        <strain evidence="7 8">CGMCC 4.3529</strain>
    </source>
</reference>
<proteinExistence type="inferred from homology"/>
<dbReference type="Gene3D" id="3.40.605.10">
    <property type="entry name" value="Aldehyde Dehydrogenase, Chain A, domain 1"/>
    <property type="match status" value="1"/>
</dbReference>
<evidence type="ECO:0000256" key="3">
    <source>
        <dbReference type="PROSITE-ProRule" id="PRU10007"/>
    </source>
</evidence>
<dbReference type="InterPro" id="IPR016161">
    <property type="entry name" value="Ald_DH/histidinol_DH"/>
</dbReference>
<dbReference type="PROSITE" id="PS00687">
    <property type="entry name" value="ALDEHYDE_DEHYDR_GLU"/>
    <property type="match status" value="1"/>
</dbReference>
<dbReference type="Gene3D" id="3.40.309.10">
    <property type="entry name" value="Aldehyde Dehydrogenase, Chain A, domain 2"/>
    <property type="match status" value="1"/>
</dbReference>
<feature type="active site" evidence="3">
    <location>
        <position position="271"/>
    </location>
</feature>
<dbReference type="AlphaFoldDB" id="A0A1H6EFY7"/>
<gene>
    <name evidence="6" type="ORF">SAMN02982929_06540</name>
    <name evidence="7" type="ORF">SAMN05216506_1187</name>
</gene>
<accession>A0A1H6EFY7</accession>
<dbReference type="FunFam" id="3.40.309.10:FF:000009">
    <property type="entry name" value="Aldehyde dehydrogenase A"/>
    <property type="match status" value="1"/>
</dbReference>
<dbReference type="InterPro" id="IPR029510">
    <property type="entry name" value="Ald_DH_CS_GLU"/>
</dbReference>
<protein>
    <submittedName>
        <fullName evidence="7">Aldehyde dehydrogenase (Acceptor)</fullName>
    </submittedName>
    <submittedName>
        <fullName evidence="6">Betaine-aldehyde dehydrogenase</fullName>
    </submittedName>
</protein>
<dbReference type="Proteomes" id="UP000199690">
    <property type="component" value="Unassembled WGS sequence"/>
</dbReference>
<evidence type="ECO:0000313" key="7">
    <source>
        <dbReference type="EMBL" id="SFF04085.1"/>
    </source>
</evidence>
<feature type="domain" description="Aldehyde dehydrogenase" evidence="5">
    <location>
        <begin position="33"/>
        <end position="493"/>
    </location>
</feature>
<dbReference type="InterPro" id="IPR016163">
    <property type="entry name" value="Ald_DH_C"/>
</dbReference>
<keyword evidence="8" id="KW-1185">Reference proteome</keyword>
<dbReference type="EMBL" id="FOME01000018">
    <property type="protein sequence ID" value="SFF04085.1"/>
    <property type="molecule type" value="Genomic_DNA"/>
</dbReference>
<dbReference type="InterPro" id="IPR016160">
    <property type="entry name" value="Ald_DH_CS_CYS"/>
</dbReference>
<dbReference type="SUPFAM" id="SSF53720">
    <property type="entry name" value="ALDH-like"/>
    <property type="match status" value="1"/>
</dbReference>
<evidence type="ECO:0000313" key="8">
    <source>
        <dbReference type="Proteomes" id="UP000199690"/>
    </source>
</evidence>
<accession>A0A1I2FFQ4</accession>
<evidence type="ECO:0000256" key="1">
    <source>
        <dbReference type="ARBA" id="ARBA00009986"/>
    </source>
</evidence>
<dbReference type="PROSITE" id="PS00070">
    <property type="entry name" value="ALDEHYDE_DEHYDR_CYS"/>
    <property type="match status" value="1"/>
</dbReference>
<reference evidence="6" key="2">
    <citation type="submission" date="2016-10" db="EMBL/GenBank/DDBJ databases">
        <authorList>
            <person name="de Groot N.N."/>
        </authorList>
    </citation>
    <scope>NUCLEOTIDE SEQUENCE [LARGE SCALE GENOMIC DNA]</scope>
    <source>
        <strain evidence="6">ATCC 20501</strain>
    </source>
</reference>
<keyword evidence="2 4" id="KW-0560">Oxidoreductase</keyword>
<dbReference type="SMR" id="A0A1H6EFY7"/>
<dbReference type="InterPro" id="IPR016162">
    <property type="entry name" value="Ald_DH_N"/>
</dbReference>
<dbReference type="EMBL" id="FNVB01000012">
    <property type="protein sequence ID" value="SEG96738.1"/>
    <property type="molecule type" value="Genomic_DNA"/>
</dbReference>
<dbReference type="GO" id="GO:0016620">
    <property type="term" value="F:oxidoreductase activity, acting on the aldehyde or oxo group of donors, NAD or NADP as acceptor"/>
    <property type="evidence" value="ECO:0007669"/>
    <property type="project" value="InterPro"/>
</dbReference>
<comment type="similarity">
    <text evidence="1 4">Belongs to the aldehyde dehydrogenase family.</text>
</comment>
<evidence type="ECO:0000256" key="4">
    <source>
        <dbReference type="RuleBase" id="RU003345"/>
    </source>
</evidence>
<evidence type="ECO:0000259" key="5">
    <source>
        <dbReference type="Pfam" id="PF00171"/>
    </source>
</evidence>
<name>A0A1H6EFY7_9PSEU</name>